<protein>
    <recommendedName>
        <fullName evidence="4">HTH La-type RNA-binding domain-containing protein</fullName>
    </recommendedName>
</protein>
<keyword evidence="1 2" id="KW-0694">RNA-binding</keyword>
<evidence type="ECO:0000313" key="6">
    <source>
        <dbReference type="Proteomes" id="UP000030762"/>
    </source>
</evidence>
<dbReference type="InterPro" id="IPR006630">
    <property type="entry name" value="La_HTH"/>
</dbReference>
<feature type="compositionally biased region" description="Low complexity" evidence="3">
    <location>
        <begin position="218"/>
        <end position="230"/>
    </location>
</feature>
<dbReference type="GO" id="GO:0005737">
    <property type="term" value="C:cytoplasm"/>
    <property type="evidence" value="ECO:0007669"/>
    <property type="project" value="UniProtKB-ARBA"/>
</dbReference>
<dbReference type="CDD" id="cd07323">
    <property type="entry name" value="LAM"/>
    <property type="match status" value="1"/>
</dbReference>
<dbReference type="EMBL" id="JH767174">
    <property type="protein sequence ID" value="EQC30646.1"/>
    <property type="molecule type" value="Genomic_DNA"/>
</dbReference>
<proteinExistence type="predicted"/>
<reference evidence="5 6" key="1">
    <citation type="submission" date="2012-04" db="EMBL/GenBank/DDBJ databases">
        <title>The Genome Sequence of Saprolegnia declina VS20.</title>
        <authorList>
            <consortium name="The Broad Institute Genome Sequencing Platform"/>
            <person name="Russ C."/>
            <person name="Nusbaum C."/>
            <person name="Tyler B."/>
            <person name="van West P."/>
            <person name="Dieguez-Uribeondo J."/>
            <person name="de Bruijn I."/>
            <person name="Tripathy S."/>
            <person name="Jiang R."/>
            <person name="Young S.K."/>
            <person name="Zeng Q."/>
            <person name="Gargeya S."/>
            <person name="Fitzgerald M."/>
            <person name="Haas B."/>
            <person name="Abouelleil A."/>
            <person name="Alvarado L."/>
            <person name="Arachchi H.M."/>
            <person name="Berlin A."/>
            <person name="Chapman S.B."/>
            <person name="Goldberg J."/>
            <person name="Griggs A."/>
            <person name="Gujja S."/>
            <person name="Hansen M."/>
            <person name="Howarth C."/>
            <person name="Imamovic A."/>
            <person name="Larimer J."/>
            <person name="McCowen C."/>
            <person name="Montmayeur A."/>
            <person name="Murphy C."/>
            <person name="Neiman D."/>
            <person name="Pearson M."/>
            <person name="Priest M."/>
            <person name="Roberts A."/>
            <person name="Saif S."/>
            <person name="Shea T."/>
            <person name="Sisk P."/>
            <person name="Sykes S."/>
            <person name="Wortman J."/>
            <person name="Nusbaum C."/>
            <person name="Birren B."/>
        </authorList>
    </citation>
    <scope>NUCLEOTIDE SEQUENCE [LARGE SCALE GENOMIC DNA]</scope>
    <source>
        <strain evidence="5 6">VS20</strain>
    </source>
</reference>
<dbReference type="PANTHER" id="PTHR22792">
    <property type="entry name" value="LUPUS LA PROTEIN-RELATED"/>
    <property type="match status" value="1"/>
</dbReference>
<dbReference type="InterPro" id="IPR045180">
    <property type="entry name" value="La_dom_prot"/>
</dbReference>
<dbReference type="InterPro" id="IPR036390">
    <property type="entry name" value="WH_DNA-bd_sf"/>
</dbReference>
<evidence type="ECO:0000256" key="3">
    <source>
        <dbReference type="SAM" id="MobiDB-lite"/>
    </source>
</evidence>
<dbReference type="AlphaFoldDB" id="T0Q7N8"/>
<feature type="compositionally biased region" description="Basic residues" evidence="3">
    <location>
        <begin position="77"/>
        <end position="88"/>
    </location>
</feature>
<dbReference type="OMA" id="MAHDAKE"/>
<dbReference type="STRING" id="1156394.T0Q7N8"/>
<sequence>MSSVVAIVGVQVSAKLVDMAHDAKESIVLVILSVFVCYSTVAWLRSGRGATATDDETIEHVAVAAVEPTPATTTPTSRRKVKKKKAKKATSPMPPATTATPTAVETRCEPAPFDDAPQDVVVDAPRSQDLLAPIAEDTKPTETVLELVAATVAPEIPVPEPSAVDAVLATPPRRITKSILTPLTLSPQMKTKKATTSMDFLLKEPIVPSSPTSCASTVSSSSFSPPKSCPGRVEPVKWSPSPVARPPPMLMKPKKLVRSHSSTADGRAWRDVLGGDASVPPPPVLAKTVSLDASSTPLSTAPAPSNPLVLQHIVDQIAYYFSEHNLMRDVFLRQRMDAEGYVYMSVVLNFNRVRAMMNPTVPLLALVERLDASPHVTLLCKRKLNGDVDPSFVQLAKVRPSMYWQQWVPANALPTHHPFDLLLRKANAATTSA</sequence>
<dbReference type="Proteomes" id="UP000030762">
    <property type="component" value="Unassembled WGS sequence"/>
</dbReference>
<dbReference type="RefSeq" id="XP_008615972.1">
    <property type="nucleotide sequence ID" value="XM_008617750.1"/>
</dbReference>
<evidence type="ECO:0000259" key="4">
    <source>
        <dbReference type="PROSITE" id="PS50961"/>
    </source>
</evidence>
<feature type="domain" description="HTH La-type RNA-binding" evidence="4">
    <location>
        <begin position="303"/>
        <end position="395"/>
    </location>
</feature>
<dbReference type="InParanoid" id="T0Q7N8"/>
<dbReference type="GO" id="GO:0003723">
    <property type="term" value="F:RNA binding"/>
    <property type="evidence" value="ECO:0007669"/>
    <property type="project" value="UniProtKB-UniRule"/>
</dbReference>
<feature type="compositionally biased region" description="Low complexity" evidence="3">
    <location>
        <begin position="66"/>
        <end position="76"/>
    </location>
</feature>
<dbReference type="PANTHER" id="PTHR22792:SF132">
    <property type="entry name" value="LA-RELATED PROTEIN 1"/>
    <property type="match status" value="1"/>
</dbReference>
<dbReference type="SUPFAM" id="SSF46785">
    <property type="entry name" value="Winged helix' DNA-binding domain"/>
    <property type="match status" value="1"/>
</dbReference>
<evidence type="ECO:0000256" key="1">
    <source>
        <dbReference type="ARBA" id="ARBA00022884"/>
    </source>
</evidence>
<dbReference type="SMART" id="SM00715">
    <property type="entry name" value="LA"/>
    <property type="match status" value="1"/>
</dbReference>
<feature type="compositionally biased region" description="Low complexity" evidence="3">
    <location>
        <begin position="96"/>
        <end position="105"/>
    </location>
</feature>
<organism evidence="5 6">
    <name type="scientific">Saprolegnia diclina (strain VS20)</name>
    <dbReference type="NCBI Taxonomy" id="1156394"/>
    <lineage>
        <taxon>Eukaryota</taxon>
        <taxon>Sar</taxon>
        <taxon>Stramenopiles</taxon>
        <taxon>Oomycota</taxon>
        <taxon>Saprolegniomycetes</taxon>
        <taxon>Saprolegniales</taxon>
        <taxon>Saprolegniaceae</taxon>
        <taxon>Saprolegnia</taxon>
    </lineage>
</organism>
<name>T0Q7N8_SAPDV</name>
<dbReference type="VEuPathDB" id="FungiDB:SDRG_11701"/>
<dbReference type="GeneID" id="19952428"/>
<evidence type="ECO:0000313" key="5">
    <source>
        <dbReference type="EMBL" id="EQC30646.1"/>
    </source>
</evidence>
<dbReference type="Gene3D" id="1.10.10.10">
    <property type="entry name" value="Winged helix-like DNA-binding domain superfamily/Winged helix DNA-binding domain"/>
    <property type="match status" value="1"/>
</dbReference>
<keyword evidence="6" id="KW-1185">Reference proteome</keyword>
<feature type="region of interest" description="Disordered" evidence="3">
    <location>
        <begin position="218"/>
        <end position="250"/>
    </location>
</feature>
<dbReference type="Pfam" id="PF05383">
    <property type="entry name" value="La"/>
    <property type="match status" value="1"/>
</dbReference>
<accession>T0Q7N8</accession>
<dbReference type="InterPro" id="IPR036388">
    <property type="entry name" value="WH-like_DNA-bd_sf"/>
</dbReference>
<evidence type="ECO:0000256" key="2">
    <source>
        <dbReference type="PROSITE-ProRule" id="PRU00332"/>
    </source>
</evidence>
<dbReference type="PROSITE" id="PS50961">
    <property type="entry name" value="HTH_LA"/>
    <property type="match status" value="1"/>
</dbReference>
<dbReference type="OrthoDB" id="340227at2759"/>
<feature type="region of interest" description="Disordered" evidence="3">
    <location>
        <begin position="66"/>
        <end position="105"/>
    </location>
</feature>
<gene>
    <name evidence="5" type="ORF">SDRG_11701</name>
</gene>